<evidence type="ECO:0000313" key="2">
    <source>
        <dbReference type="Proteomes" id="UP000281549"/>
    </source>
</evidence>
<dbReference type="Proteomes" id="UP000281549">
    <property type="component" value="Unassembled WGS sequence"/>
</dbReference>
<evidence type="ECO:0000313" key="1">
    <source>
        <dbReference type="EMBL" id="RKP15647.1"/>
    </source>
</evidence>
<reference evidence="2" key="1">
    <citation type="journal article" date="2018" name="Nat. Microbiol.">
        <title>Leveraging single-cell genomics to expand the fungal tree of life.</title>
        <authorList>
            <person name="Ahrendt S.R."/>
            <person name="Quandt C.A."/>
            <person name="Ciobanu D."/>
            <person name="Clum A."/>
            <person name="Salamov A."/>
            <person name="Andreopoulos B."/>
            <person name="Cheng J.F."/>
            <person name="Woyke T."/>
            <person name="Pelin A."/>
            <person name="Henrissat B."/>
            <person name="Reynolds N.K."/>
            <person name="Benny G.L."/>
            <person name="Smith M.E."/>
            <person name="James T.Y."/>
            <person name="Grigoriev I.V."/>
        </authorList>
    </citation>
    <scope>NUCLEOTIDE SEQUENCE [LARGE SCALE GENOMIC DNA]</scope>
    <source>
        <strain evidence="2">CSF55</strain>
    </source>
</reference>
<dbReference type="EMBL" id="ML008281">
    <property type="protein sequence ID" value="RKP15647.1"/>
    <property type="molecule type" value="Genomic_DNA"/>
</dbReference>
<accession>A0A4P9Y8Z2</accession>
<organism evidence="1 2">
    <name type="scientific">Rozella allomycis (strain CSF55)</name>
    <dbReference type="NCBI Taxonomy" id="988480"/>
    <lineage>
        <taxon>Eukaryota</taxon>
        <taxon>Fungi</taxon>
        <taxon>Fungi incertae sedis</taxon>
        <taxon>Cryptomycota</taxon>
        <taxon>Cryptomycota incertae sedis</taxon>
        <taxon>Rozella</taxon>
    </lineage>
</organism>
<dbReference type="AlphaFoldDB" id="A0A4P9Y8Z2"/>
<proteinExistence type="predicted"/>
<gene>
    <name evidence="1" type="ORF">ROZALSC1DRAFT_26224</name>
</gene>
<sequence length="143" mass="16892">MDCTGMKVETARDVAVHLKREFDRAFQGNRKRSTFAIERVKNNVTCWTHAQHIALLKLHYANRLVDQTGFSMAVSEDEEDLRHSGVNFVVLKKKKGKLIFFDKTSKFDSKKFLYLDTFSKEESERIIFYIETKQLFKGEWTFR</sequence>
<protein>
    <submittedName>
        <fullName evidence="1">Uncharacterized protein</fullName>
    </submittedName>
</protein>
<name>A0A4P9Y8Z2_ROZAC</name>